<reference evidence="4" key="1">
    <citation type="journal article" date="2004" name="Environ. Microbiol.">
        <title>The genome of Desulfotalea psychrophila, a sulfate-reducing bacterium from permanently cold Arctic sediments.</title>
        <authorList>
            <person name="Rabus R."/>
            <person name="Ruepp A."/>
            <person name="Frickey T."/>
            <person name="Rattei T."/>
            <person name="Fartmann B."/>
            <person name="Stark M."/>
            <person name="Bauer M."/>
            <person name="Zibat A."/>
            <person name="Lombardot T."/>
            <person name="Becker I."/>
            <person name="Amann J."/>
            <person name="Gellner K."/>
            <person name="Teeling H."/>
            <person name="Leuschner W.D."/>
            <person name="Gloeckner F.-O."/>
            <person name="Lupas A.N."/>
            <person name="Amann R."/>
            <person name="Klenk H.-P."/>
        </authorList>
    </citation>
    <scope>NUCLEOTIDE SEQUENCE [LARGE SCALE GENOMIC DNA]</scope>
    <source>
        <strain evidence="4">DSM 12343 / LSv54</strain>
    </source>
</reference>
<dbReference type="Gene3D" id="3.40.50.300">
    <property type="entry name" value="P-loop containing nucleotide triphosphate hydrolases"/>
    <property type="match status" value="1"/>
</dbReference>
<dbReference type="AlphaFoldDB" id="Q6AQE7"/>
<evidence type="ECO:0000259" key="2">
    <source>
        <dbReference type="PROSITE" id="PS50206"/>
    </source>
</evidence>
<evidence type="ECO:0000313" key="3">
    <source>
        <dbReference type="EMBL" id="CAG35426.1"/>
    </source>
</evidence>
<evidence type="ECO:0000313" key="4">
    <source>
        <dbReference type="Proteomes" id="UP000000602"/>
    </source>
</evidence>
<dbReference type="EMBL" id="CR522870">
    <property type="protein sequence ID" value="CAG35426.1"/>
    <property type="molecule type" value="Genomic_DNA"/>
</dbReference>
<proteinExistence type="predicted"/>
<dbReference type="OrthoDB" id="285281at2"/>
<dbReference type="SMART" id="SM00450">
    <property type="entry name" value="RHOD"/>
    <property type="match status" value="1"/>
</dbReference>
<dbReference type="PANTHER" id="PTHR30401:SF0">
    <property type="entry name" value="TRNA 2-SELENOURIDINE SYNTHASE"/>
    <property type="match status" value="1"/>
</dbReference>
<dbReference type="InterPro" id="IPR036873">
    <property type="entry name" value="Rhodanese-like_dom_sf"/>
</dbReference>
<name>Q6AQE7_DESPS</name>
<protein>
    <recommendedName>
        <fullName evidence="2">Rhodanese domain-containing protein</fullName>
    </recommendedName>
</protein>
<dbReference type="KEGG" id="dps:DP0697"/>
<dbReference type="GO" id="GO:0002098">
    <property type="term" value="P:tRNA wobble uridine modification"/>
    <property type="evidence" value="ECO:0007669"/>
    <property type="project" value="InterPro"/>
</dbReference>
<dbReference type="GO" id="GO:0043828">
    <property type="term" value="F:tRNA 2-selenouridine synthase activity"/>
    <property type="evidence" value="ECO:0007669"/>
    <property type="project" value="InterPro"/>
</dbReference>
<dbReference type="NCBIfam" id="NF008750">
    <property type="entry name" value="PRK11784.1-2"/>
    <property type="match status" value="1"/>
</dbReference>
<keyword evidence="1" id="KW-0711">Selenium</keyword>
<dbReference type="PANTHER" id="PTHR30401">
    <property type="entry name" value="TRNA 2-SELENOURIDINE SYNTHASE"/>
    <property type="match status" value="1"/>
</dbReference>
<dbReference type="Pfam" id="PF26341">
    <property type="entry name" value="AAA_SelU"/>
    <property type="match status" value="1"/>
</dbReference>
<keyword evidence="4" id="KW-1185">Reference proteome</keyword>
<dbReference type="HOGENOM" id="CLU_043456_0_0_7"/>
<dbReference type="PROSITE" id="PS50206">
    <property type="entry name" value="RHODANESE_3"/>
    <property type="match status" value="1"/>
</dbReference>
<feature type="domain" description="Rhodanese" evidence="2">
    <location>
        <begin position="29"/>
        <end position="149"/>
    </location>
</feature>
<organism evidence="3 4">
    <name type="scientific">Desulfotalea psychrophila (strain LSv54 / DSM 12343)</name>
    <dbReference type="NCBI Taxonomy" id="177439"/>
    <lineage>
        <taxon>Bacteria</taxon>
        <taxon>Pseudomonadati</taxon>
        <taxon>Thermodesulfobacteriota</taxon>
        <taxon>Desulfobulbia</taxon>
        <taxon>Desulfobulbales</taxon>
        <taxon>Desulfocapsaceae</taxon>
        <taxon>Desulfotalea</taxon>
    </lineage>
</organism>
<dbReference type="Proteomes" id="UP000000602">
    <property type="component" value="Chromosome"/>
</dbReference>
<dbReference type="Pfam" id="PF00581">
    <property type="entry name" value="Rhodanese"/>
    <property type="match status" value="1"/>
</dbReference>
<accession>Q6AQE7</accession>
<sequence>MKKEKEGQAIDPETMLAEALHSVAFTDPSYGDYLVVDVRTHAEFIENSLPGAINIPLFDEMERSVIGTLYKQVGRQEAVQAGFEIVHPKLSAIVESFEPYRQRKLLISCARGGMRSRAVVNLLAGQGFNIAQLEGGYKAYRHTVLDRVKNFAPEMIVLHGMTGVGKTRIIEKLSPSIDLELMANHRSSLFGALDREASNQKGFEAAFYQKIEEGGQEPFFVEGESRKIGQVFMPDRFAVAMKQARMVFVTASMETRVQRIIEDYPMDDPQVRSKALAVVKSLRQRLGGKIVDQLSLLLQRDDLSEFVHILLTDYYDGRYGNCMLEYNYDLRLSSENIDDTVAELVKYRQSLL</sequence>
<gene>
    <name evidence="3" type="ordered locus">DP0697</name>
</gene>
<dbReference type="InterPro" id="IPR001763">
    <property type="entry name" value="Rhodanese-like_dom"/>
</dbReference>
<dbReference type="InterPro" id="IPR027417">
    <property type="entry name" value="P-loop_NTPase"/>
</dbReference>
<evidence type="ECO:0000256" key="1">
    <source>
        <dbReference type="ARBA" id="ARBA00023266"/>
    </source>
</evidence>
<dbReference type="SUPFAM" id="SSF52540">
    <property type="entry name" value="P-loop containing nucleoside triphosphate hydrolases"/>
    <property type="match status" value="1"/>
</dbReference>
<dbReference type="SUPFAM" id="SSF52821">
    <property type="entry name" value="Rhodanese/Cell cycle control phosphatase"/>
    <property type="match status" value="1"/>
</dbReference>
<dbReference type="eggNOG" id="COG2603">
    <property type="taxonomic scope" value="Bacteria"/>
</dbReference>
<dbReference type="STRING" id="177439.DP0697"/>
<dbReference type="InterPro" id="IPR058840">
    <property type="entry name" value="AAA_SelU"/>
</dbReference>
<dbReference type="InterPro" id="IPR017582">
    <property type="entry name" value="SelU"/>
</dbReference>
<dbReference type="Gene3D" id="3.40.250.10">
    <property type="entry name" value="Rhodanese-like domain"/>
    <property type="match status" value="1"/>
</dbReference>
<dbReference type="RefSeq" id="WP_011187942.1">
    <property type="nucleotide sequence ID" value="NC_006138.1"/>
</dbReference>
<dbReference type="NCBIfam" id="TIGR03167">
    <property type="entry name" value="tRNA_sel_U_synt"/>
    <property type="match status" value="1"/>
</dbReference>